<dbReference type="GO" id="GO:0005886">
    <property type="term" value="C:plasma membrane"/>
    <property type="evidence" value="ECO:0007669"/>
    <property type="project" value="UniProtKB-SubCell"/>
</dbReference>
<gene>
    <name evidence="9" type="ORF">IW252_002281</name>
</gene>
<keyword evidence="5 8" id="KW-0812">Transmembrane</keyword>
<reference evidence="9" key="1">
    <citation type="submission" date="2020-11" db="EMBL/GenBank/DDBJ databases">
        <title>Sequencing the genomes of 1000 actinobacteria strains.</title>
        <authorList>
            <person name="Klenk H.-P."/>
        </authorList>
    </citation>
    <scope>NUCLEOTIDE SEQUENCE</scope>
    <source>
        <strain evidence="9">DSM 26152</strain>
    </source>
</reference>
<keyword evidence="6 8" id="KW-1133">Transmembrane helix</keyword>
<dbReference type="RefSeq" id="WP_196836693.1">
    <property type="nucleotide sequence ID" value="NZ_JADOTZ010000001.1"/>
</dbReference>
<evidence type="ECO:0000313" key="10">
    <source>
        <dbReference type="Proteomes" id="UP000625033"/>
    </source>
</evidence>
<evidence type="ECO:0000256" key="1">
    <source>
        <dbReference type="ARBA" id="ARBA00004651"/>
    </source>
</evidence>
<feature type="transmembrane region" description="Helical" evidence="8">
    <location>
        <begin position="169"/>
        <end position="188"/>
    </location>
</feature>
<sequence>MELGVAAWAFLGAGALLVGLAKTALPGAGTLCVAIFAAVLPARESTGALLVLLLVGDLFAVWMYRHDVDWRTLRRLVPGVLIGMAFGALFLYASTDEAVRRVIGLILLGLLALSIWRRRAPRRTPAADGAAAEPSGLTRYGYGTLGGFTTMVANAGGPVMSLYLLSMRLNVTTFLGTAAYFFFALNLAKLPFQIGFGLLDAHLAATSAALIPLVIVGAFAGRLIAQRIPQKAFEVVVLVLTGVGAINLLI</sequence>
<dbReference type="Pfam" id="PF01925">
    <property type="entry name" value="TauE"/>
    <property type="match status" value="1"/>
</dbReference>
<accession>A0A931D6U4</accession>
<keyword evidence="4 8" id="KW-1003">Cell membrane</keyword>
<evidence type="ECO:0000256" key="4">
    <source>
        <dbReference type="ARBA" id="ARBA00022475"/>
    </source>
</evidence>
<evidence type="ECO:0000256" key="8">
    <source>
        <dbReference type="RuleBase" id="RU363041"/>
    </source>
</evidence>
<feature type="transmembrane region" description="Helical" evidence="8">
    <location>
        <begin position="99"/>
        <end position="116"/>
    </location>
</feature>
<protein>
    <recommendedName>
        <fullName evidence="8">Probable membrane transporter protein</fullName>
    </recommendedName>
</protein>
<evidence type="ECO:0000256" key="6">
    <source>
        <dbReference type="ARBA" id="ARBA00022989"/>
    </source>
</evidence>
<dbReference type="InterPro" id="IPR052017">
    <property type="entry name" value="TSUP"/>
</dbReference>
<feature type="transmembrane region" description="Helical" evidence="8">
    <location>
        <begin position="47"/>
        <end position="64"/>
    </location>
</feature>
<proteinExistence type="inferred from homology"/>
<name>A0A931D6U4_9MICC</name>
<evidence type="ECO:0000313" key="9">
    <source>
        <dbReference type="EMBL" id="MBG6085514.1"/>
    </source>
</evidence>
<dbReference type="PANTHER" id="PTHR30269">
    <property type="entry name" value="TRANSMEMBRANE PROTEIN YFCA"/>
    <property type="match status" value="1"/>
</dbReference>
<dbReference type="InterPro" id="IPR002781">
    <property type="entry name" value="TM_pro_TauE-like"/>
</dbReference>
<comment type="subcellular location">
    <subcellularLocation>
        <location evidence="1 8">Cell membrane</location>
        <topology evidence="1 8">Multi-pass membrane protein</topology>
    </subcellularLocation>
</comment>
<evidence type="ECO:0000256" key="3">
    <source>
        <dbReference type="ARBA" id="ARBA00022448"/>
    </source>
</evidence>
<keyword evidence="10" id="KW-1185">Reference proteome</keyword>
<dbReference type="PANTHER" id="PTHR30269:SF23">
    <property type="entry name" value="MEMBRANE TRANSPORTER PROTEIN YDHB-RELATED"/>
    <property type="match status" value="1"/>
</dbReference>
<dbReference type="EMBL" id="JADOTZ010000001">
    <property type="protein sequence ID" value="MBG6085514.1"/>
    <property type="molecule type" value="Genomic_DNA"/>
</dbReference>
<feature type="transmembrane region" description="Helical" evidence="8">
    <location>
        <begin position="194"/>
        <end position="220"/>
    </location>
</feature>
<keyword evidence="3" id="KW-0813">Transport</keyword>
<keyword evidence="7 8" id="KW-0472">Membrane</keyword>
<comment type="similarity">
    <text evidence="2 8">Belongs to the 4-toluene sulfonate uptake permease (TSUP) (TC 2.A.102) family.</text>
</comment>
<evidence type="ECO:0000256" key="5">
    <source>
        <dbReference type="ARBA" id="ARBA00022692"/>
    </source>
</evidence>
<evidence type="ECO:0000256" key="2">
    <source>
        <dbReference type="ARBA" id="ARBA00009142"/>
    </source>
</evidence>
<comment type="caution">
    <text evidence="9">The sequence shown here is derived from an EMBL/GenBank/DDBJ whole genome shotgun (WGS) entry which is preliminary data.</text>
</comment>
<evidence type="ECO:0000256" key="7">
    <source>
        <dbReference type="ARBA" id="ARBA00023136"/>
    </source>
</evidence>
<dbReference type="AlphaFoldDB" id="A0A931D6U4"/>
<feature type="transmembrane region" description="Helical" evidence="8">
    <location>
        <begin position="232"/>
        <end position="249"/>
    </location>
</feature>
<feature type="transmembrane region" description="Helical" evidence="8">
    <location>
        <begin position="76"/>
        <end position="93"/>
    </location>
</feature>
<dbReference type="Proteomes" id="UP000625033">
    <property type="component" value="Unassembled WGS sequence"/>
</dbReference>
<organism evidence="9 10">
    <name type="scientific">Zhihengliuella flava</name>
    <dbReference type="NCBI Taxonomy" id="1285193"/>
    <lineage>
        <taxon>Bacteria</taxon>
        <taxon>Bacillati</taxon>
        <taxon>Actinomycetota</taxon>
        <taxon>Actinomycetes</taxon>
        <taxon>Micrococcales</taxon>
        <taxon>Micrococcaceae</taxon>
        <taxon>Zhihengliuella</taxon>
    </lineage>
</organism>